<name>A0A1I4N565_9GAMM</name>
<dbReference type="GO" id="GO:0050661">
    <property type="term" value="F:NADP binding"/>
    <property type="evidence" value="ECO:0007669"/>
    <property type="project" value="InterPro"/>
</dbReference>
<dbReference type="SUPFAM" id="SSF69075">
    <property type="entry name" value="Glutamyl tRNA-reductase dimerization domain"/>
    <property type="match status" value="1"/>
</dbReference>
<evidence type="ECO:0000256" key="14">
    <source>
        <dbReference type="RuleBase" id="RU000584"/>
    </source>
</evidence>
<comment type="pathway">
    <text evidence="1 9 14">Porphyrin-containing compound metabolism; protoporphyrin-IX biosynthesis; 5-aminolevulinate from L-glutamyl-tRNA(Glu): step 1/2.</text>
</comment>
<comment type="miscellaneous">
    <text evidence="9">During catalysis, the active site Cys acts as a nucleophile attacking the alpha-carbonyl group of tRNA-bound glutamate with the formation of a thioester intermediate between enzyme and glutamate, and the concomitant release of tRNA(Glu). The thioester intermediate is finally reduced by direct hydride transfer from NADPH, to form the product GSA.</text>
</comment>
<keyword evidence="19" id="KW-1185">Reference proteome</keyword>
<evidence type="ECO:0000256" key="5">
    <source>
        <dbReference type="ARBA" id="ARBA00023002"/>
    </source>
</evidence>
<keyword evidence="6 9" id="KW-0627">Porphyrin biosynthesis</keyword>
<dbReference type="NCBIfam" id="TIGR01035">
    <property type="entry name" value="hemA"/>
    <property type="match status" value="1"/>
</dbReference>
<proteinExistence type="inferred from homology"/>
<feature type="binding site" evidence="9 11">
    <location>
        <position position="147"/>
    </location>
    <ligand>
        <name>substrate</name>
    </ligand>
</feature>
<dbReference type="EC" id="1.2.1.70" evidence="3 9"/>
<evidence type="ECO:0000256" key="4">
    <source>
        <dbReference type="ARBA" id="ARBA00022857"/>
    </source>
</evidence>
<dbReference type="InterPro" id="IPR015895">
    <property type="entry name" value="4pyrrol_synth_GluRdtase_N"/>
</dbReference>
<feature type="domain" description="Tetrapyrrole biosynthesis glutamyl-tRNA reductase dimerisation" evidence="15">
    <location>
        <begin position="358"/>
        <end position="455"/>
    </location>
</feature>
<feature type="active site" description="Nucleophile" evidence="9 10">
    <location>
        <position position="90"/>
    </location>
</feature>
<feature type="binding site" evidence="9 11">
    <location>
        <position position="158"/>
    </location>
    <ligand>
        <name>substrate</name>
    </ligand>
</feature>
<sequence length="470" mass="51694">MGGGLLYPSVKWGIIRLPDSSHIDGLLSLSYWRIRHSTPDMALLTLGINHRTAPVELRERIAFTPERMAEAFAELRAASGASEAAILSTCNRTELYLAGDDDCAPMVLRWLSGFHGLDPADLEDAVYLHRDAEAVRHMMRVASGLDSMVLGEPQIFGQLKDAYALAREYDSCGTFLSRLFEQTFSVAKRVRTDTAIGENPVSVAYAAVSMASHIFSDMSRNKALLIGAGKTIELVAKHLADAGVRDFLVANRTLDRAQNLAEAHGGRGIVLADIPDYLPEVDIVIASTASPLPILGKGAVERALKKRKHRPYFMVDIAVPRDIEPEVASLADVYLYTVDDLRQVIEENVRSREGAAREAEHLILAGAQDFLGQLRALDAVSTLKLLREQAERLRDAEVTKALRALRNGADAETVIRSLGRGLTNKLLHEPTSQVRKATAEGRVEATQWLRELHNLETQDSHEVSVTPEKL</sequence>
<dbReference type="UniPathway" id="UPA00251">
    <property type="reaction ID" value="UER00316"/>
</dbReference>
<dbReference type="InterPro" id="IPR006151">
    <property type="entry name" value="Shikm_DH/Glu-tRNA_Rdtase"/>
</dbReference>
<dbReference type="InterPro" id="IPR036453">
    <property type="entry name" value="GluRdtase_dimer_dom_sf"/>
</dbReference>
<evidence type="ECO:0000256" key="7">
    <source>
        <dbReference type="ARBA" id="ARBA00047464"/>
    </source>
</evidence>
<dbReference type="Pfam" id="PF05201">
    <property type="entry name" value="GlutR_N"/>
    <property type="match status" value="1"/>
</dbReference>
<dbReference type="SUPFAM" id="SSF51735">
    <property type="entry name" value="NAD(P)-binding Rossmann-fold domains"/>
    <property type="match status" value="1"/>
</dbReference>
<evidence type="ECO:0000256" key="10">
    <source>
        <dbReference type="PIRSR" id="PIRSR000445-1"/>
    </source>
</evidence>
<evidence type="ECO:0000256" key="13">
    <source>
        <dbReference type="PIRSR" id="PIRSR000445-4"/>
    </source>
</evidence>
<dbReference type="InterPro" id="IPR036291">
    <property type="entry name" value="NAD(P)-bd_dom_sf"/>
</dbReference>
<dbReference type="GO" id="GO:0019353">
    <property type="term" value="P:protoporphyrinogen IX biosynthetic process from glutamate"/>
    <property type="evidence" value="ECO:0007669"/>
    <property type="project" value="TreeGrafter"/>
</dbReference>
<dbReference type="InterPro" id="IPR015896">
    <property type="entry name" value="4pyrrol_synth_GluRdtase_dimer"/>
</dbReference>
<dbReference type="PANTHER" id="PTHR43013:SF1">
    <property type="entry name" value="GLUTAMYL-TRNA REDUCTASE"/>
    <property type="match status" value="1"/>
</dbReference>
<comment type="function">
    <text evidence="9">Catalyzes the NADPH-dependent reduction of glutamyl-tRNA(Glu) to glutamate 1-semialdehyde (GSA).</text>
</comment>
<protein>
    <recommendedName>
        <fullName evidence="8 9">Glutamyl-tRNA reductase</fullName>
        <shortName evidence="9">GluTR</shortName>
        <ecNumber evidence="3 9">1.2.1.70</ecNumber>
    </recommendedName>
</protein>
<dbReference type="STRING" id="488535.SAMN04487963_1140"/>
<dbReference type="EMBL" id="FOUE01000002">
    <property type="protein sequence ID" value="SFM10672.1"/>
    <property type="molecule type" value="Genomic_DNA"/>
</dbReference>
<feature type="site" description="Important for activity" evidence="9 13">
    <location>
        <position position="137"/>
    </location>
</feature>
<evidence type="ECO:0000256" key="3">
    <source>
        <dbReference type="ARBA" id="ARBA00012970"/>
    </source>
</evidence>
<dbReference type="Gene3D" id="3.30.460.30">
    <property type="entry name" value="Glutamyl-tRNA reductase, N-terminal domain"/>
    <property type="match status" value="1"/>
</dbReference>
<evidence type="ECO:0000256" key="6">
    <source>
        <dbReference type="ARBA" id="ARBA00023244"/>
    </source>
</evidence>
<dbReference type="PIRSF" id="PIRSF000445">
    <property type="entry name" value="4pyrrol_synth_GluRdtase"/>
    <property type="match status" value="1"/>
</dbReference>
<dbReference type="PANTHER" id="PTHR43013">
    <property type="entry name" value="GLUTAMYL-TRNA REDUCTASE"/>
    <property type="match status" value="1"/>
</dbReference>
<evidence type="ECO:0000256" key="11">
    <source>
        <dbReference type="PIRSR" id="PIRSR000445-2"/>
    </source>
</evidence>
<dbReference type="Pfam" id="PF01488">
    <property type="entry name" value="Shikimate_DH"/>
    <property type="match status" value="1"/>
</dbReference>
<dbReference type="Pfam" id="PF00745">
    <property type="entry name" value="GlutR_dimer"/>
    <property type="match status" value="1"/>
</dbReference>
<dbReference type="InterPro" id="IPR000343">
    <property type="entry name" value="4pyrrol_synth_GluRdtase"/>
</dbReference>
<feature type="domain" description="Quinate/shikimate 5-dehydrogenase/glutamyl-tRNA reductase" evidence="16">
    <location>
        <begin position="210"/>
        <end position="344"/>
    </location>
</feature>
<evidence type="ECO:0000256" key="9">
    <source>
        <dbReference type="HAMAP-Rule" id="MF_00087"/>
    </source>
</evidence>
<evidence type="ECO:0000313" key="19">
    <source>
        <dbReference type="Proteomes" id="UP000198519"/>
    </source>
</evidence>
<feature type="binding site" evidence="9 11">
    <location>
        <begin position="152"/>
        <end position="154"/>
    </location>
    <ligand>
        <name>substrate</name>
    </ligand>
</feature>
<comment type="similarity">
    <text evidence="2 9 14">Belongs to the glutamyl-tRNA reductase family.</text>
</comment>
<feature type="binding site" evidence="9 12">
    <location>
        <begin position="227"/>
        <end position="232"/>
    </location>
    <ligand>
        <name>NADP(+)</name>
        <dbReference type="ChEBI" id="CHEBI:58349"/>
    </ligand>
</feature>
<evidence type="ECO:0000259" key="17">
    <source>
        <dbReference type="Pfam" id="PF05201"/>
    </source>
</evidence>
<comment type="domain">
    <text evidence="9">Possesses an unusual extended V-shaped dimeric structure with each monomer consisting of three distinct domains arranged along a curved 'spinal' alpha-helix. The N-terminal catalytic domain specifically recognizes the glutamate moiety of the substrate. The second domain is the NADPH-binding domain, and the third C-terminal domain is responsible for dimerization.</text>
</comment>
<feature type="domain" description="Glutamyl-tRNA reductase N-terminal" evidence="17">
    <location>
        <begin position="46"/>
        <end position="194"/>
    </location>
</feature>
<gene>
    <name evidence="9" type="primary">hemA</name>
    <name evidence="18" type="ORF">SAMN04487963_1140</name>
</gene>
<evidence type="ECO:0000259" key="15">
    <source>
        <dbReference type="Pfam" id="PF00745"/>
    </source>
</evidence>
<dbReference type="HAMAP" id="MF_00087">
    <property type="entry name" value="Glu_tRNA_reductase"/>
    <property type="match status" value="1"/>
</dbReference>
<evidence type="ECO:0000259" key="16">
    <source>
        <dbReference type="Pfam" id="PF01488"/>
    </source>
</evidence>
<evidence type="ECO:0000313" key="18">
    <source>
        <dbReference type="EMBL" id="SFM10672.1"/>
    </source>
</evidence>
<dbReference type="GO" id="GO:0008883">
    <property type="term" value="F:glutamyl-tRNA reductase activity"/>
    <property type="evidence" value="ECO:0007669"/>
    <property type="project" value="UniProtKB-UniRule"/>
</dbReference>
<dbReference type="Gene3D" id="3.40.50.720">
    <property type="entry name" value="NAD(P)-binding Rossmann-like Domain"/>
    <property type="match status" value="1"/>
</dbReference>
<comment type="subunit">
    <text evidence="9">Homodimer.</text>
</comment>
<evidence type="ECO:0000256" key="1">
    <source>
        <dbReference type="ARBA" id="ARBA00005059"/>
    </source>
</evidence>
<reference evidence="19" key="1">
    <citation type="submission" date="2016-10" db="EMBL/GenBank/DDBJ databases">
        <authorList>
            <person name="Varghese N."/>
            <person name="Submissions S."/>
        </authorList>
    </citation>
    <scope>NUCLEOTIDE SEQUENCE [LARGE SCALE GENOMIC DNA]</scope>
    <source>
        <strain evidence="19">CGMCC 1.7061</strain>
    </source>
</reference>
<keyword evidence="5 9" id="KW-0560">Oxidoreductase</keyword>
<dbReference type="FunFam" id="3.40.50.720:FF:000031">
    <property type="entry name" value="Glutamyl-tRNA reductase"/>
    <property type="match status" value="1"/>
</dbReference>
<evidence type="ECO:0000256" key="2">
    <source>
        <dbReference type="ARBA" id="ARBA00005916"/>
    </source>
</evidence>
<accession>A0A1I4N565</accession>
<feature type="binding site" evidence="9 11">
    <location>
        <begin position="89"/>
        <end position="92"/>
    </location>
    <ligand>
        <name>substrate</name>
    </ligand>
</feature>
<keyword evidence="4 9" id="KW-0521">NADP</keyword>
<dbReference type="CDD" id="cd05213">
    <property type="entry name" value="NAD_bind_Glutamyl_tRNA_reduct"/>
    <property type="match status" value="1"/>
</dbReference>
<dbReference type="InterPro" id="IPR036343">
    <property type="entry name" value="GluRdtase_N_sf"/>
</dbReference>
<evidence type="ECO:0000256" key="8">
    <source>
        <dbReference type="ARBA" id="ARBA00068659"/>
    </source>
</evidence>
<dbReference type="FunFam" id="3.30.460.30:FF:000001">
    <property type="entry name" value="Glutamyl-tRNA reductase"/>
    <property type="match status" value="1"/>
</dbReference>
<evidence type="ECO:0000256" key="12">
    <source>
        <dbReference type="PIRSR" id="PIRSR000445-3"/>
    </source>
</evidence>
<dbReference type="AlphaFoldDB" id="A0A1I4N565"/>
<dbReference type="Proteomes" id="UP000198519">
    <property type="component" value="Unassembled WGS sequence"/>
</dbReference>
<organism evidence="18 19">
    <name type="scientific">Marinobacter zhejiangensis</name>
    <dbReference type="NCBI Taxonomy" id="488535"/>
    <lineage>
        <taxon>Bacteria</taxon>
        <taxon>Pseudomonadati</taxon>
        <taxon>Pseudomonadota</taxon>
        <taxon>Gammaproteobacteria</taxon>
        <taxon>Pseudomonadales</taxon>
        <taxon>Marinobacteraceae</taxon>
        <taxon>Marinobacter</taxon>
    </lineage>
</organism>
<dbReference type="SUPFAM" id="SSF69742">
    <property type="entry name" value="Glutamyl tRNA-reductase catalytic, N-terminal domain"/>
    <property type="match status" value="1"/>
</dbReference>
<comment type="catalytic activity">
    <reaction evidence="7 9 14">
        <text>(S)-4-amino-5-oxopentanoate + tRNA(Glu) + NADP(+) = L-glutamyl-tRNA(Glu) + NADPH + H(+)</text>
        <dbReference type="Rhea" id="RHEA:12344"/>
        <dbReference type="Rhea" id="RHEA-COMP:9663"/>
        <dbReference type="Rhea" id="RHEA-COMP:9680"/>
        <dbReference type="ChEBI" id="CHEBI:15378"/>
        <dbReference type="ChEBI" id="CHEBI:57501"/>
        <dbReference type="ChEBI" id="CHEBI:57783"/>
        <dbReference type="ChEBI" id="CHEBI:58349"/>
        <dbReference type="ChEBI" id="CHEBI:78442"/>
        <dbReference type="ChEBI" id="CHEBI:78520"/>
        <dbReference type="EC" id="1.2.1.70"/>
    </reaction>
</comment>